<evidence type="ECO:0000313" key="1">
    <source>
        <dbReference type="EMBL" id="KLN58854.1"/>
    </source>
</evidence>
<organism evidence="1 2">
    <name type="scientific">Kiloniella spongiae</name>
    <dbReference type="NCBI Taxonomy" id="1489064"/>
    <lineage>
        <taxon>Bacteria</taxon>
        <taxon>Pseudomonadati</taxon>
        <taxon>Pseudomonadota</taxon>
        <taxon>Alphaproteobacteria</taxon>
        <taxon>Rhodospirillales</taxon>
        <taxon>Kiloniellaceae</taxon>
        <taxon>Kiloniella</taxon>
    </lineage>
</organism>
<dbReference type="Proteomes" id="UP000035444">
    <property type="component" value="Unassembled WGS sequence"/>
</dbReference>
<dbReference type="AlphaFoldDB" id="A0A0H2M8M5"/>
<accession>A0A0H2M8M5</accession>
<sequence length="410" mass="44266">AVFQKGNTAQIKNEILDTLDLNVLLPKLSLPGISDVATIQHTTLTIKGINNNGTRSIDTLVGGELDVPIKSNKVVLDYRALIHKQQGQADTLALSATQRKGDVVTLDLVETFKISDLDLEVTKQNGKYKAQLLGSSTFRNKPVKIGYRNSPNPNLYVATSNLTLKDLIGSSIGVPEIDNIAFSGVGVTSDYLSMGVEVQGQEFYGLLAKPSGQAKPFFILRGAKPNFSITTLIPGADKTPLKDTDFEQAVLFYNPTNKSGLLNTFPEVIRPYFHGNVAVKPGLNIYGTLAVHPSGEMASLLKMAGITDVKLPLNGAFSPKIFSKNMAAVKNDILDNLDINVPLPKINVADISKFANIQNTALIIKGQNESGIRSLDFGIGGELDIPIKSNKVVMDYKAVIHKQQGQPNTL</sequence>
<keyword evidence="2" id="KW-1185">Reference proteome</keyword>
<proteinExistence type="predicted"/>
<evidence type="ECO:0000313" key="2">
    <source>
        <dbReference type="Proteomes" id="UP000035444"/>
    </source>
</evidence>
<comment type="caution">
    <text evidence="1">The sequence shown here is derived from an EMBL/GenBank/DDBJ whole genome shotgun (WGS) entry which is preliminary data.</text>
</comment>
<gene>
    <name evidence="1" type="ORF">WH96_20810</name>
</gene>
<feature type="non-terminal residue" evidence="1">
    <location>
        <position position="1"/>
    </location>
</feature>
<dbReference type="EMBL" id="LAQL01000046">
    <property type="protein sequence ID" value="KLN58854.1"/>
    <property type="molecule type" value="Genomic_DNA"/>
</dbReference>
<name>A0A0H2M8M5_9PROT</name>
<feature type="non-terminal residue" evidence="1">
    <location>
        <position position="410"/>
    </location>
</feature>
<protein>
    <submittedName>
        <fullName evidence="1">Uncharacterized protein</fullName>
    </submittedName>
</protein>
<reference evidence="1 2" key="1">
    <citation type="submission" date="2015-03" db="EMBL/GenBank/DDBJ databases">
        <title>Genome Sequence of Kiloniella spongiae MEBiC09566, isolated from a marine sponge.</title>
        <authorList>
            <person name="Shao Z."/>
            <person name="Wang L."/>
            <person name="Li X."/>
        </authorList>
    </citation>
    <scope>NUCLEOTIDE SEQUENCE [LARGE SCALE GENOMIC DNA]</scope>
    <source>
        <strain evidence="1 2">MEBiC09566</strain>
    </source>
</reference>
<dbReference type="RefSeq" id="WP_047766175.1">
    <property type="nucleotide sequence ID" value="NZ_LAQL01000046.1"/>
</dbReference>